<protein>
    <submittedName>
        <fullName evidence="1">Uncharacterized protein</fullName>
    </submittedName>
</protein>
<organism evidence="1">
    <name type="scientific">marine metagenome</name>
    <dbReference type="NCBI Taxonomy" id="408172"/>
    <lineage>
        <taxon>unclassified sequences</taxon>
        <taxon>metagenomes</taxon>
        <taxon>ecological metagenomes</taxon>
    </lineage>
</organism>
<dbReference type="EMBL" id="UINC01190844">
    <property type="protein sequence ID" value="SVE05196.1"/>
    <property type="molecule type" value="Genomic_DNA"/>
</dbReference>
<sequence length="79" mass="8977">MSSRAVLVYCLYRGNTKISGVISAFGLKDRLQSSHSVFLNQCWLWRHAFSHYPLLSPALPMLILRSLVFSSNSVNYQLS</sequence>
<name>A0A383ABF7_9ZZZZ</name>
<gene>
    <name evidence="1" type="ORF">METZ01_LOCUS458050</name>
</gene>
<reference evidence="1" key="1">
    <citation type="submission" date="2018-05" db="EMBL/GenBank/DDBJ databases">
        <authorList>
            <person name="Lanie J.A."/>
            <person name="Ng W.-L."/>
            <person name="Kazmierczak K.M."/>
            <person name="Andrzejewski T.M."/>
            <person name="Davidsen T.M."/>
            <person name="Wayne K.J."/>
            <person name="Tettelin H."/>
            <person name="Glass J.I."/>
            <person name="Rusch D."/>
            <person name="Podicherti R."/>
            <person name="Tsui H.-C.T."/>
            <person name="Winkler M.E."/>
        </authorList>
    </citation>
    <scope>NUCLEOTIDE SEQUENCE</scope>
</reference>
<evidence type="ECO:0000313" key="1">
    <source>
        <dbReference type="EMBL" id="SVE05196.1"/>
    </source>
</evidence>
<proteinExistence type="predicted"/>
<dbReference type="AlphaFoldDB" id="A0A383ABF7"/>
<accession>A0A383ABF7</accession>